<dbReference type="GeneID" id="26628340"/>
<dbReference type="OrthoDB" id="32874at10239"/>
<dbReference type="KEGG" id="vg:26628340"/>
<dbReference type="EMBL" id="KP671755">
    <property type="protein sequence ID" value="AJT60855.1"/>
    <property type="molecule type" value="Genomic_DNA"/>
</dbReference>
<protein>
    <submittedName>
        <fullName evidence="1">Uncharacterized protein</fullName>
    </submittedName>
</protein>
<keyword evidence="2" id="KW-1185">Reference proteome</keyword>
<accession>A0A0D4DAE9</accession>
<sequence length="119" mass="13391">MSNYQPEEIIKDASGNEYQIGAYYKVTETEPNWGFRESRIVQMVPNFDFAYHTVEEVHAVFGTIRKPPPKLIEGKAYMFCMCGSNERSVGIWGGTDVGFVCGPVQLKMSQIDAQTLSEV</sequence>
<dbReference type="RefSeq" id="YP_009201117.1">
    <property type="nucleotide sequence ID" value="NC_028829.1"/>
</dbReference>
<reference evidence="1 2" key="1">
    <citation type="journal article" date="2016" name="Genom Data">
        <title>Complete genome sequence of a giant Vibrio phage ValKK3 infecting Vibrio alginolyticus.</title>
        <authorList>
            <person name="Lal T.M."/>
            <person name="Sano M."/>
            <person name="Hatai K."/>
            <person name="Ransangan J."/>
        </authorList>
    </citation>
    <scope>NUCLEOTIDE SEQUENCE [LARGE SCALE GENOMIC DNA]</scope>
</reference>
<proteinExistence type="predicted"/>
<evidence type="ECO:0000313" key="1">
    <source>
        <dbReference type="EMBL" id="AJT60855.1"/>
    </source>
</evidence>
<evidence type="ECO:0000313" key="2">
    <source>
        <dbReference type="Proteomes" id="UP000202888"/>
    </source>
</evidence>
<organism evidence="1 2">
    <name type="scientific">Vibrio phage ValKK3</name>
    <dbReference type="NCBI Taxonomy" id="1610855"/>
    <lineage>
        <taxon>Viruses</taxon>
        <taxon>Duplodnaviria</taxon>
        <taxon>Heunggongvirae</taxon>
        <taxon>Uroviricota</taxon>
        <taxon>Caudoviricetes</taxon>
        <taxon>Pantevenvirales</taxon>
        <taxon>Straboviridae</taxon>
        <taxon>Schizotequatrovirus</taxon>
        <taxon>Schizotequatrovirus valkk3</taxon>
    </lineage>
</organism>
<name>A0A0D4DAE9_9CAUD</name>
<dbReference type="Proteomes" id="UP000202888">
    <property type="component" value="Segment"/>
</dbReference>